<protein>
    <submittedName>
        <fullName evidence="1">Bacilysin biosynthesis protein BacA</fullName>
    </submittedName>
</protein>
<dbReference type="Proteomes" id="UP000031278">
    <property type="component" value="Unassembled WGS sequence"/>
</dbReference>
<gene>
    <name evidence="1" type="ORF">RJ45_15720</name>
</gene>
<dbReference type="AlphaFoldDB" id="A0A0B9GVQ6"/>
<evidence type="ECO:0000313" key="1">
    <source>
        <dbReference type="EMBL" id="KHT62791.1"/>
    </source>
</evidence>
<dbReference type="EMBL" id="JWLZ01000171">
    <property type="protein sequence ID" value="KHT62791.1"/>
    <property type="molecule type" value="Genomic_DNA"/>
</dbReference>
<evidence type="ECO:0000313" key="2">
    <source>
        <dbReference type="Proteomes" id="UP000031278"/>
    </source>
</evidence>
<dbReference type="RefSeq" id="WP_039464139.1">
    <property type="nucleotide sequence ID" value="NZ_JWLZ01000171.1"/>
</dbReference>
<dbReference type="SUPFAM" id="SSF53850">
    <property type="entry name" value="Periplasmic binding protein-like II"/>
    <property type="match status" value="1"/>
</dbReference>
<accession>A0A0B9GVQ6</accession>
<sequence>MHINFMDMGLANATYQPIYTLGPSGTSSEFASRYFCEKMKEIYIHSRNTINLNETYEEARDNIKKHDGLLVVANAYQRINDFYMDSSLKLLATFVVDTPLYGIATNKPLPNRGLTIASHPAPIPLIDELLPRDLNVDRIIETNSTSEAANAVINNEADIALTTEIAADLHNLSFISNVRPISMLWSVFASGISKFETKEAI</sequence>
<comment type="caution">
    <text evidence="1">The sequence shown here is derived from an EMBL/GenBank/DDBJ whole genome shotgun (WGS) entry which is preliminary data.</text>
</comment>
<dbReference type="Gene3D" id="3.40.190.10">
    <property type="entry name" value="Periplasmic binding protein-like II"/>
    <property type="match status" value="1"/>
</dbReference>
<name>A0A0B9GVQ6_9GAMM</name>
<reference evidence="1 2" key="1">
    <citation type="submission" date="2014-12" db="EMBL/GenBank/DDBJ databases">
        <title>Genome sequencing of Photobacterium gaetbulicola AD005a.</title>
        <authorList>
            <person name="Adrian T.G.S."/>
            <person name="Chan K.G."/>
        </authorList>
    </citation>
    <scope>NUCLEOTIDE SEQUENCE [LARGE SCALE GENOMIC DNA]</scope>
    <source>
        <strain evidence="1 2">AD005a</strain>
    </source>
</reference>
<proteinExistence type="predicted"/>
<organism evidence="1 2">
    <name type="scientific">Photobacterium gaetbulicola</name>
    <dbReference type="NCBI Taxonomy" id="1295392"/>
    <lineage>
        <taxon>Bacteria</taxon>
        <taxon>Pseudomonadati</taxon>
        <taxon>Pseudomonadota</taxon>
        <taxon>Gammaproteobacteria</taxon>
        <taxon>Vibrionales</taxon>
        <taxon>Vibrionaceae</taxon>
        <taxon>Photobacterium</taxon>
    </lineage>
</organism>